<accession>A0A4E0QYM6</accession>
<organism evidence="2 3">
    <name type="scientific">Fasciola hepatica</name>
    <name type="common">Liver fluke</name>
    <dbReference type="NCBI Taxonomy" id="6192"/>
    <lineage>
        <taxon>Eukaryota</taxon>
        <taxon>Metazoa</taxon>
        <taxon>Spiralia</taxon>
        <taxon>Lophotrochozoa</taxon>
        <taxon>Platyhelminthes</taxon>
        <taxon>Trematoda</taxon>
        <taxon>Digenea</taxon>
        <taxon>Plagiorchiida</taxon>
        <taxon>Echinostomata</taxon>
        <taxon>Echinostomatoidea</taxon>
        <taxon>Fasciolidae</taxon>
        <taxon>Fasciola</taxon>
    </lineage>
</organism>
<name>A0A4E0QYM6_FASHE</name>
<evidence type="ECO:0000313" key="3">
    <source>
        <dbReference type="Proteomes" id="UP000230066"/>
    </source>
</evidence>
<proteinExistence type="predicted"/>
<protein>
    <recommendedName>
        <fullName evidence="4">Cytochrome c oxidase assembly factor 3 mitochondrial coiled-coil domain-containing protein</fullName>
    </recommendedName>
</protein>
<dbReference type="Proteomes" id="UP000230066">
    <property type="component" value="Unassembled WGS sequence"/>
</dbReference>
<keyword evidence="1" id="KW-1133">Transmembrane helix</keyword>
<evidence type="ECO:0000256" key="1">
    <source>
        <dbReference type="SAM" id="Phobius"/>
    </source>
</evidence>
<dbReference type="AlphaFoldDB" id="A0A4E0QYM6"/>
<feature type="transmembrane region" description="Helical" evidence="1">
    <location>
        <begin position="36"/>
        <end position="57"/>
    </location>
</feature>
<keyword evidence="1" id="KW-0472">Membrane</keyword>
<gene>
    <name evidence="2" type="ORF">D915_010092</name>
</gene>
<evidence type="ECO:0008006" key="4">
    <source>
        <dbReference type="Google" id="ProtNLM"/>
    </source>
</evidence>
<dbReference type="EMBL" id="JXXN02010979">
    <property type="protein sequence ID" value="THD18486.1"/>
    <property type="molecule type" value="Genomic_DNA"/>
</dbReference>
<sequence length="78" mass="8980">MSGGFGEDFARRLMQNTEKINSKRSNLVRSHNRRNLWVLLGTASLAVFTYGMSLYSISSERHLDSSFDRLPEYNHGKQ</sequence>
<keyword evidence="1" id="KW-0812">Transmembrane</keyword>
<comment type="caution">
    <text evidence="2">The sequence shown here is derived from an EMBL/GenBank/DDBJ whole genome shotgun (WGS) entry which is preliminary data.</text>
</comment>
<reference evidence="2" key="1">
    <citation type="submission" date="2019-03" db="EMBL/GenBank/DDBJ databases">
        <title>Improved annotation for the trematode Fasciola hepatica.</title>
        <authorList>
            <person name="Choi Y.-J."/>
            <person name="Martin J."/>
            <person name="Mitreva M."/>
        </authorList>
    </citation>
    <scope>NUCLEOTIDE SEQUENCE [LARGE SCALE GENOMIC DNA]</scope>
</reference>
<evidence type="ECO:0000313" key="2">
    <source>
        <dbReference type="EMBL" id="THD18486.1"/>
    </source>
</evidence>
<keyword evidence="3" id="KW-1185">Reference proteome</keyword>